<dbReference type="GO" id="GO:0008878">
    <property type="term" value="F:glucose-1-phosphate adenylyltransferase activity"/>
    <property type="evidence" value="ECO:0007669"/>
    <property type="project" value="InterPro"/>
</dbReference>
<feature type="domain" description="Glucose-1-phosphate adenylyltransferase/Bifunctional protein GlmU-like C-terminal hexapeptide" evidence="4">
    <location>
        <begin position="291"/>
        <end position="360"/>
    </location>
</feature>
<dbReference type="Pfam" id="PF00483">
    <property type="entry name" value="NTP_transferase"/>
    <property type="match status" value="1"/>
</dbReference>
<protein>
    <submittedName>
        <fullName evidence="5">Glucose-1-phosphate adenylyltransferase</fullName>
    </submittedName>
</protein>
<dbReference type="InterPro" id="IPR011004">
    <property type="entry name" value="Trimer_LpxA-like_sf"/>
</dbReference>
<dbReference type="EMBL" id="BAYM01000039">
    <property type="protein sequence ID" value="GAN36068.1"/>
    <property type="molecule type" value="Genomic_DNA"/>
</dbReference>
<gene>
    <name evidence="5" type="ORF">LC0644_0657</name>
</gene>
<dbReference type="InterPro" id="IPR011831">
    <property type="entry name" value="ADP-Glc_PPase"/>
</dbReference>
<evidence type="ECO:0000313" key="6">
    <source>
        <dbReference type="Proteomes" id="UP000032552"/>
    </source>
</evidence>
<feature type="domain" description="Nucleotidyl transferase" evidence="3">
    <location>
        <begin position="19"/>
        <end position="155"/>
    </location>
</feature>
<keyword evidence="5" id="KW-0808">Transferase</keyword>
<reference evidence="6" key="1">
    <citation type="submission" date="2014-05" db="EMBL/GenBank/DDBJ databases">
        <title>Whole genome sequencing of Lactobacillus casei NRIC0644.</title>
        <authorList>
            <person name="Atarashi H."/>
            <person name="Yoshida Y."/>
            <person name="Fujimura S."/>
            <person name="Tanaka N."/>
            <person name="Shiwa Y."/>
            <person name="Yoshikawa H."/>
            <person name="Okada S."/>
            <person name="Nakagawa J."/>
        </authorList>
    </citation>
    <scope>NUCLEOTIDE SEQUENCE [LARGE SCALE GENOMIC DNA]</scope>
    <source>
        <strain evidence="6">NRIC0644</strain>
    </source>
</reference>
<dbReference type="Pfam" id="PF24894">
    <property type="entry name" value="Hexapep_GlmU"/>
    <property type="match status" value="1"/>
</dbReference>
<comment type="similarity">
    <text evidence="1">Belongs to the bacterial/plant glucose-1-phosphate adenylyltransferase family.</text>
</comment>
<dbReference type="Gene3D" id="2.160.10.10">
    <property type="entry name" value="Hexapeptide repeat proteins"/>
    <property type="match status" value="1"/>
</dbReference>
<comment type="caution">
    <text evidence="5">The sequence shown here is derived from an EMBL/GenBank/DDBJ whole genome shotgun (WGS) entry which is preliminary data.</text>
</comment>
<evidence type="ECO:0000256" key="2">
    <source>
        <dbReference type="ARBA" id="ARBA00023056"/>
    </source>
</evidence>
<evidence type="ECO:0000259" key="3">
    <source>
        <dbReference type="Pfam" id="PF00483"/>
    </source>
</evidence>
<keyword evidence="5" id="KW-0548">Nucleotidyltransferase</keyword>
<dbReference type="PANTHER" id="PTHR43523">
    <property type="entry name" value="GLUCOSE-1-PHOSPHATE ADENYLYLTRANSFERASE-RELATED"/>
    <property type="match status" value="1"/>
</dbReference>
<dbReference type="InterPro" id="IPR029044">
    <property type="entry name" value="Nucleotide-diphossugar_trans"/>
</dbReference>
<dbReference type="GeneID" id="57090664"/>
<evidence type="ECO:0000259" key="4">
    <source>
        <dbReference type="Pfam" id="PF24894"/>
    </source>
</evidence>
<dbReference type="InterPro" id="IPR005835">
    <property type="entry name" value="NTP_transferase_dom"/>
</dbReference>
<dbReference type="AlphaFoldDB" id="A0A0C9QBL8"/>
<dbReference type="Proteomes" id="UP000032552">
    <property type="component" value="Unassembled WGS sequence"/>
</dbReference>
<accession>A0A0C9QBL8</accession>
<dbReference type="PANTHER" id="PTHR43523:SF6">
    <property type="entry name" value="GLYCOGEN BIOSYNTHESIS PROTEIN GLGD"/>
    <property type="match status" value="1"/>
</dbReference>
<evidence type="ECO:0000313" key="5">
    <source>
        <dbReference type="EMBL" id="GAN36068.1"/>
    </source>
</evidence>
<evidence type="ECO:0000256" key="1">
    <source>
        <dbReference type="ARBA" id="ARBA00010443"/>
    </source>
</evidence>
<dbReference type="SUPFAM" id="SSF51161">
    <property type="entry name" value="Trimeric LpxA-like enzymes"/>
    <property type="match status" value="1"/>
</dbReference>
<proteinExistence type="inferred from homology"/>
<dbReference type="RefSeq" id="WP_003566619.1">
    <property type="nucleotide sequence ID" value="NZ_BAYM01000039.1"/>
</dbReference>
<dbReference type="Gene3D" id="3.90.550.10">
    <property type="entry name" value="Spore Coat Polysaccharide Biosynthesis Protein SpsA, Chain A"/>
    <property type="match status" value="1"/>
</dbReference>
<dbReference type="SUPFAM" id="SSF53448">
    <property type="entry name" value="Nucleotide-diphospho-sugar transferases"/>
    <property type="match status" value="1"/>
</dbReference>
<dbReference type="NCBIfam" id="TIGR02092">
    <property type="entry name" value="glgD"/>
    <property type="match status" value="1"/>
</dbReference>
<dbReference type="GO" id="GO:0005978">
    <property type="term" value="P:glycogen biosynthetic process"/>
    <property type="evidence" value="ECO:0007669"/>
    <property type="project" value="UniProtKB-KW"/>
</dbReference>
<keyword evidence="2" id="KW-0320">Glycogen biosynthesis</keyword>
<dbReference type="InterPro" id="IPR011832">
    <property type="entry name" value="GlgDAde_trans"/>
</dbReference>
<name>A0A0C9QBL8_LACPA</name>
<organism evidence="5 6">
    <name type="scientific">Lacticaseibacillus paracasei NRIC 0644</name>
    <dbReference type="NCBI Taxonomy" id="1435038"/>
    <lineage>
        <taxon>Bacteria</taxon>
        <taxon>Bacillati</taxon>
        <taxon>Bacillota</taxon>
        <taxon>Bacilli</taxon>
        <taxon>Lactobacillales</taxon>
        <taxon>Lactobacillaceae</taxon>
        <taxon>Lacticaseibacillus</taxon>
    </lineage>
</organism>
<sequence>MRKGDLAAIIDLNEPDDQIQPLTAARPIGTLPFAGRYRLIDFPLSSLDHANVRSVAIFLPKSGRSVTDHIRSGSTWNMDQITGGIFTYPYMAGRDYEDPKLRARYFDDYLQFLRKSSAQYTIIMGTQNVANVDVDAIVAYHQAGESPVTAVYKNLPEEAMKPEDLTLDMTELGTASSVVPASENRGHLKEGKIPAFMDIYLIGTIDLIDLLTDASEAPTFKRLPQILREAVLENNANAFEYTGFLAKLNTTQRYFDANMSMLEDQNYQALLYSANSIETKNKNEIPTFYSTESKVTNSLLGTGDFIEGTVDNSILFRNVHIHRDAVVDHSIVMQGSKIGTGSSVKYAILDKGVVIGPNLALEGTPEEPLVFSKNQKVFQPDGQGVTARA</sequence>
<dbReference type="CDD" id="cd04651">
    <property type="entry name" value="LbH_G1P_AT_C"/>
    <property type="match status" value="1"/>
</dbReference>
<dbReference type="InterPro" id="IPR056818">
    <property type="entry name" value="GlmU/GlgC-like_hexapep"/>
</dbReference>